<feature type="transmembrane region" description="Helical" evidence="2">
    <location>
        <begin position="177"/>
        <end position="197"/>
    </location>
</feature>
<evidence type="ECO:0000256" key="2">
    <source>
        <dbReference type="SAM" id="Phobius"/>
    </source>
</evidence>
<keyword evidence="4" id="KW-1185">Reference proteome</keyword>
<dbReference type="OrthoDB" id="198474at2759"/>
<proteinExistence type="predicted"/>
<dbReference type="PANTHER" id="PTHR36383:SF1">
    <property type="entry name" value="PROTEIN, PUTATIVE-RELATED"/>
    <property type="match status" value="1"/>
</dbReference>
<dbReference type="PANTHER" id="PTHR36383">
    <property type="entry name" value="OS09G0529350 PROTEIN"/>
    <property type="match status" value="1"/>
</dbReference>
<dbReference type="FunCoup" id="A0A7J7C6I9">
    <property type="interactions" value="2209"/>
</dbReference>
<gene>
    <name evidence="3" type="ORF">HS088_TW20G00137</name>
</gene>
<evidence type="ECO:0000313" key="4">
    <source>
        <dbReference type="Proteomes" id="UP000593562"/>
    </source>
</evidence>
<keyword evidence="2" id="KW-1133">Transmembrane helix</keyword>
<keyword evidence="2" id="KW-0812">Transmembrane</keyword>
<dbReference type="EMBL" id="JAAARO010000020">
    <property type="protein sequence ID" value="KAF5729773.1"/>
    <property type="molecule type" value="Genomic_DNA"/>
</dbReference>
<dbReference type="Proteomes" id="UP000593562">
    <property type="component" value="Unassembled WGS sequence"/>
</dbReference>
<protein>
    <recommendedName>
        <fullName evidence="5">Homer protein</fullName>
    </recommendedName>
</protein>
<evidence type="ECO:0000256" key="1">
    <source>
        <dbReference type="SAM" id="Coils"/>
    </source>
</evidence>
<keyword evidence="2" id="KW-0472">Membrane</keyword>
<evidence type="ECO:0000313" key="3">
    <source>
        <dbReference type="EMBL" id="KAF5729773.1"/>
    </source>
</evidence>
<keyword evidence="1" id="KW-0175">Coiled coil</keyword>
<reference evidence="3 4" key="1">
    <citation type="journal article" date="2020" name="Nat. Commun.">
        <title>Genome of Tripterygium wilfordii and identification of cytochrome P450 involved in triptolide biosynthesis.</title>
        <authorList>
            <person name="Tu L."/>
            <person name="Su P."/>
            <person name="Zhang Z."/>
            <person name="Gao L."/>
            <person name="Wang J."/>
            <person name="Hu T."/>
            <person name="Zhou J."/>
            <person name="Zhang Y."/>
            <person name="Zhao Y."/>
            <person name="Liu Y."/>
            <person name="Song Y."/>
            <person name="Tong Y."/>
            <person name="Lu Y."/>
            <person name="Yang J."/>
            <person name="Xu C."/>
            <person name="Jia M."/>
            <person name="Peters R.J."/>
            <person name="Huang L."/>
            <person name="Gao W."/>
        </authorList>
    </citation>
    <scope>NUCLEOTIDE SEQUENCE [LARGE SCALE GENOMIC DNA]</scope>
    <source>
        <strain evidence="4">cv. XIE 37</strain>
        <tissue evidence="3">Leaf</tissue>
    </source>
</reference>
<evidence type="ECO:0008006" key="5">
    <source>
        <dbReference type="Google" id="ProtNLM"/>
    </source>
</evidence>
<sequence>MPIATVNPSPLLSPSPKHPYFWSVTRTKLFDGAQTITSLPRAPLFKCRSDSGARETNGDSLKDALSGMVDQQVGEILNREENRDLLEGLEKASRRVEIAKRELAEIEKRELEEKLLRNYINQLEIKASEVAECQREISVARSMIDEAERSILQATKEVGNGSDGLNRDEERWESVKAASISAVVGTIAGLPICFTQVTSSSQLILPLAITFASCALFGVTFRYTVRRDLDNIQLKTGTAAAFSIVKGLGTLGRGPPLELNTESFLSHFYDGALRISENLLIFVFAAVAIDFCFKMMLLSPFPMRSASKE</sequence>
<comment type="caution">
    <text evidence="3">The sequence shown here is derived from an EMBL/GenBank/DDBJ whole genome shotgun (WGS) entry which is preliminary data.</text>
</comment>
<dbReference type="InParanoid" id="A0A7J7C6I9"/>
<name>A0A7J7C6I9_TRIWF</name>
<dbReference type="AlphaFoldDB" id="A0A7J7C6I9"/>
<feature type="transmembrane region" description="Helical" evidence="2">
    <location>
        <begin position="279"/>
        <end position="301"/>
    </location>
</feature>
<organism evidence="3 4">
    <name type="scientific">Tripterygium wilfordii</name>
    <name type="common">Thunder God vine</name>
    <dbReference type="NCBI Taxonomy" id="458696"/>
    <lineage>
        <taxon>Eukaryota</taxon>
        <taxon>Viridiplantae</taxon>
        <taxon>Streptophyta</taxon>
        <taxon>Embryophyta</taxon>
        <taxon>Tracheophyta</taxon>
        <taxon>Spermatophyta</taxon>
        <taxon>Magnoliopsida</taxon>
        <taxon>eudicotyledons</taxon>
        <taxon>Gunneridae</taxon>
        <taxon>Pentapetalae</taxon>
        <taxon>rosids</taxon>
        <taxon>fabids</taxon>
        <taxon>Celastrales</taxon>
        <taxon>Celastraceae</taxon>
        <taxon>Tripterygium</taxon>
    </lineage>
</organism>
<accession>A0A7J7C6I9</accession>
<feature type="coiled-coil region" evidence="1">
    <location>
        <begin position="82"/>
        <end position="157"/>
    </location>
</feature>
<feature type="transmembrane region" description="Helical" evidence="2">
    <location>
        <begin position="203"/>
        <end position="225"/>
    </location>
</feature>